<evidence type="ECO:0000313" key="1">
    <source>
        <dbReference type="EMBL" id="MEL4457380.1"/>
    </source>
</evidence>
<gene>
    <name evidence="1" type="ORF">AABB81_15850</name>
</gene>
<accession>A0ABU9L5Z1</accession>
<organism evidence="1 2">
    <name type="scientific">Lutimonas vermicola</name>
    <dbReference type="NCBI Taxonomy" id="414288"/>
    <lineage>
        <taxon>Bacteria</taxon>
        <taxon>Pseudomonadati</taxon>
        <taxon>Bacteroidota</taxon>
        <taxon>Flavobacteriia</taxon>
        <taxon>Flavobacteriales</taxon>
        <taxon>Flavobacteriaceae</taxon>
        <taxon>Lutimonas</taxon>
    </lineage>
</organism>
<comment type="caution">
    <text evidence="1">The sequence shown here is derived from an EMBL/GenBank/DDBJ whole genome shotgun (WGS) entry which is preliminary data.</text>
</comment>
<protein>
    <recommendedName>
        <fullName evidence="3">Apea-like HEPN domain-containing protein</fullName>
    </recommendedName>
</protein>
<keyword evidence="2" id="KW-1185">Reference proteome</keyword>
<evidence type="ECO:0000313" key="2">
    <source>
        <dbReference type="Proteomes" id="UP001474120"/>
    </source>
</evidence>
<evidence type="ECO:0008006" key="3">
    <source>
        <dbReference type="Google" id="ProtNLM"/>
    </source>
</evidence>
<dbReference type="EMBL" id="JBCDNA010000003">
    <property type="protein sequence ID" value="MEL4457380.1"/>
    <property type="molecule type" value="Genomic_DNA"/>
</dbReference>
<dbReference type="RefSeq" id="WP_342161543.1">
    <property type="nucleotide sequence ID" value="NZ_JBCDNA010000003.1"/>
</dbReference>
<proteinExistence type="predicted"/>
<name>A0ABU9L5Z1_9FLAO</name>
<reference evidence="1 2" key="1">
    <citation type="submission" date="2024-04" db="EMBL/GenBank/DDBJ databases">
        <title>whole genome sequencing of Lutimonas vermicola strain IMCC1616.</title>
        <authorList>
            <person name="Bae S.S."/>
        </authorList>
    </citation>
    <scope>NUCLEOTIDE SEQUENCE [LARGE SCALE GENOMIC DNA]</scope>
    <source>
        <strain evidence="1 2">IMCC1616</strain>
    </source>
</reference>
<sequence length="426" mass="50231">MTKNKNSNKKEKDNDYNIAKDNKNSVEKILKTFKENLHGVRFYFNKFGVLAEGEDDDAQKSAEEFSRDFFEILDNIEEPIKNTKSDQSDEKPIKISDDKIKKLVEMMRKRPKLSVQNFEILSSSSFLMLNNYFEYLIADLLTYHYTKFKNTLNSKEFKISLKEIDEYDSIADLEKHLIFREVETMLIEMPFDSLLKHFEKKLNISLSNEIVDWKIINECRERRHIIVHNASKVNKKYILRTNNPDGKKIGDKIIVDRKYFESVFSEIRLAGLLLSYECWGNWDNNKTLKAIKSMLDESFDSLSQNEIMFCYKLSQYIGKIEPRNDEQEDALLRAKFNMCISLKMQNKTTELNKVLKTIKVGTCTPLFKLAHAILSNKNDSIIIEFAEDSLKLEEIDFEDYKSWPLFQFTRSEKVLNEQMEQIFNPE</sequence>
<dbReference type="Proteomes" id="UP001474120">
    <property type="component" value="Unassembled WGS sequence"/>
</dbReference>